<dbReference type="SMART" id="SM00896">
    <property type="entry name" value="FDX-ACB"/>
    <property type="match status" value="1"/>
</dbReference>
<dbReference type="PANTHER" id="PTHR10947">
    <property type="entry name" value="PHENYLALANYL-TRNA SYNTHETASE BETA CHAIN AND LEUCINE-RICH REPEAT-CONTAINING PROTEIN 47"/>
    <property type="match status" value="1"/>
</dbReference>
<dbReference type="SUPFAM" id="SSF46955">
    <property type="entry name" value="Putative DNA-binding domain"/>
    <property type="match status" value="2"/>
</dbReference>
<protein>
    <recommendedName>
        <fullName evidence="2">phenylalanine--tRNA ligase</fullName>
        <ecNumber evidence="2">6.1.1.20</ecNumber>
    </recommendedName>
</protein>
<dbReference type="PROSITE" id="PS51447">
    <property type="entry name" value="FDX_ACB"/>
    <property type="match status" value="1"/>
</dbReference>
<evidence type="ECO:0000256" key="5">
    <source>
        <dbReference type="ARBA" id="ARBA00022741"/>
    </source>
</evidence>
<dbReference type="InterPro" id="IPR020825">
    <property type="entry name" value="Phe-tRNA_synthase-like_B3/B4"/>
</dbReference>
<evidence type="ECO:0000259" key="10">
    <source>
        <dbReference type="PROSITE" id="PS51447"/>
    </source>
</evidence>
<comment type="cofactor">
    <cofactor evidence="1">
        <name>Mg(2+)</name>
        <dbReference type="ChEBI" id="CHEBI:18420"/>
    </cofactor>
</comment>
<dbReference type="EMBL" id="MF101436">
    <property type="protein sequence ID" value="ARW65271.1"/>
    <property type="molecule type" value="Genomic_DNA"/>
</dbReference>
<dbReference type="Pfam" id="PF03147">
    <property type="entry name" value="FDX-ACB"/>
    <property type="match status" value="1"/>
</dbReference>
<dbReference type="GO" id="GO:0005524">
    <property type="term" value="F:ATP binding"/>
    <property type="evidence" value="ECO:0007669"/>
    <property type="project" value="UniProtKB-KW"/>
</dbReference>
<keyword evidence="3 12" id="KW-0436">Ligase</keyword>
<keyword evidence="7" id="KW-0460">Magnesium</keyword>
<dbReference type="GO" id="GO:0003723">
    <property type="term" value="F:RNA binding"/>
    <property type="evidence" value="ECO:0007669"/>
    <property type="project" value="InterPro"/>
</dbReference>
<keyword evidence="12" id="KW-0150">Chloroplast</keyword>
<keyword evidence="9" id="KW-0030">Aminoacyl-tRNA synthetase</keyword>
<dbReference type="RefSeq" id="YP_009396085.1">
    <property type="nucleotide sequence ID" value="NC_035280.1"/>
</dbReference>
<dbReference type="PROSITE" id="PS51483">
    <property type="entry name" value="B5"/>
    <property type="match status" value="1"/>
</dbReference>
<feature type="domain" description="B5" evidence="11">
    <location>
        <begin position="261"/>
        <end position="346"/>
    </location>
</feature>
<accession>A0A1Z1MHP7</accession>
<dbReference type="Pfam" id="PF03484">
    <property type="entry name" value="B5"/>
    <property type="match status" value="1"/>
</dbReference>
<keyword evidence="6" id="KW-0067">ATP-binding</keyword>
<dbReference type="InterPro" id="IPR009061">
    <property type="entry name" value="DNA-bd_dom_put_sf"/>
</dbReference>
<evidence type="ECO:0000256" key="2">
    <source>
        <dbReference type="ARBA" id="ARBA00012814"/>
    </source>
</evidence>
<dbReference type="InterPro" id="IPR005146">
    <property type="entry name" value="B3/B4_tRNA-bd"/>
</dbReference>
<dbReference type="GO" id="GO:0009328">
    <property type="term" value="C:phenylalanine-tRNA ligase complex"/>
    <property type="evidence" value="ECO:0007669"/>
    <property type="project" value="TreeGrafter"/>
</dbReference>
<dbReference type="EC" id="6.1.1.20" evidence="2"/>
<reference evidence="12" key="1">
    <citation type="journal article" date="2017" name="J. Phycol.">
        <title>Analysis of chloroplast genomes and a supermatrix inform reclassification of the Rhodomelaceae (Rhodophyta).</title>
        <authorList>
            <person name="Diaz-Tapia P."/>
            <person name="Maggs C.A."/>
            <person name="West J.A."/>
            <person name="Verbruggen H."/>
        </authorList>
    </citation>
    <scope>NUCLEOTIDE SEQUENCE</scope>
    <source>
        <strain evidence="12">PD888</strain>
    </source>
</reference>
<dbReference type="GO" id="GO:0006432">
    <property type="term" value="P:phenylalanyl-tRNA aminoacylation"/>
    <property type="evidence" value="ECO:0007669"/>
    <property type="project" value="InterPro"/>
</dbReference>
<dbReference type="Gene3D" id="3.30.70.380">
    <property type="entry name" value="Ferrodoxin-fold anticodon-binding domain"/>
    <property type="match status" value="1"/>
</dbReference>
<keyword evidence="5" id="KW-0547">Nucleotide-binding</keyword>
<dbReference type="SUPFAM" id="SSF56037">
    <property type="entry name" value="PheT/TilS domain"/>
    <property type="match status" value="1"/>
</dbReference>
<dbReference type="InterPro" id="IPR045864">
    <property type="entry name" value="aa-tRNA-synth_II/BPL/LPL"/>
</dbReference>
<keyword evidence="12" id="KW-0934">Plastid</keyword>
<evidence type="ECO:0000256" key="3">
    <source>
        <dbReference type="ARBA" id="ARBA00022598"/>
    </source>
</evidence>
<evidence type="ECO:0000256" key="9">
    <source>
        <dbReference type="ARBA" id="ARBA00023146"/>
    </source>
</evidence>
<evidence type="ECO:0000313" key="12">
    <source>
        <dbReference type="EMBL" id="ARW65271.1"/>
    </source>
</evidence>
<dbReference type="Pfam" id="PF03483">
    <property type="entry name" value="B3_4"/>
    <property type="match status" value="1"/>
</dbReference>
<gene>
    <name evidence="12" type="primary">syfB</name>
</gene>
<dbReference type="InterPro" id="IPR005121">
    <property type="entry name" value="Fdx_antiC-bd"/>
</dbReference>
<proteinExistence type="predicted"/>
<evidence type="ECO:0000256" key="4">
    <source>
        <dbReference type="ARBA" id="ARBA00022723"/>
    </source>
</evidence>
<dbReference type="Gene3D" id="3.30.930.10">
    <property type="entry name" value="Bira Bifunctional Protein, Domain 2"/>
    <property type="match status" value="1"/>
</dbReference>
<dbReference type="Gene3D" id="3.30.56.10">
    <property type="match status" value="2"/>
</dbReference>
<evidence type="ECO:0000256" key="1">
    <source>
        <dbReference type="ARBA" id="ARBA00001946"/>
    </source>
</evidence>
<feature type="domain" description="FDX-ACB" evidence="10">
    <location>
        <begin position="583"/>
        <end position="671"/>
    </location>
</feature>
<sequence>MKFSWNILNNFINLELINFQKFIEQITLAGFEIETIEENKKINDKIINLSITANRKEIYCVFNLAQEMSSILNEPLKISIQSYHQNNQYKIKSNVTKFKFIEYIKINTIHNIQNKESPVWLQNNLEAYEIQPINLLHDIEKYIELKWGHSVQIIDLHNLKIQLIDNKFIIVNKSNRTQNTEQILYNNEEIINITNKNIENKFATKTSKTKNIIICHIIYKQNNIDNSQYTFNNANEDTIKLITTFGKGVINKSYHHNIFNIENKKLRIGARKIKYILGPITQYKLKFLSNKDILKTLKQLKLEPQFLKEKKIFNTVIPKYRQHDLQRDIDIIEEIGRIYGFKKFVDDIPKYENKGKMSLKKIYLKKVSNILIDIGLDEVMNSSLTKNFKNQETIKIYNEITEEQKILRINILDNLIKNYNHYSVNEKKLKTEIFEIGKIFYKNNLIEYIEEKHLGILIKNDHYFKKNWSNKPENLEWFHAKGIIETLLKKLNIKNIIWSNEINNNLNESLITVLKYIKRDKKLFIYKKKSKHIIGVLGELKKIYNNTREKQNKKLYVCEINLKDLMMSVYFEKHLNYHIKPYSLYPSVHRDISINTKQSINSIKNIILKNNINLIESIQTINEYYNKKDNSKSICLRFTYRSINKTLNKQDITNINKHIENVLLQLNSTIE</sequence>
<dbReference type="AlphaFoldDB" id="A0A1Z1MHP7"/>
<dbReference type="GeneID" id="33358218"/>
<evidence type="ECO:0000259" key="11">
    <source>
        <dbReference type="PROSITE" id="PS51483"/>
    </source>
</evidence>
<dbReference type="GO" id="GO:0004826">
    <property type="term" value="F:phenylalanine-tRNA ligase activity"/>
    <property type="evidence" value="ECO:0007669"/>
    <property type="project" value="UniProtKB-EC"/>
</dbReference>
<dbReference type="GO" id="GO:0000287">
    <property type="term" value="F:magnesium ion binding"/>
    <property type="evidence" value="ECO:0007669"/>
    <property type="project" value="InterPro"/>
</dbReference>
<dbReference type="InterPro" id="IPR045060">
    <property type="entry name" value="Phe-tRNA-ligase_IIc_bsu"/>
</dbReference>
<geneLocation type="chloroplast" evidence="12"/>
<organism evidence="12">
    <name type="scientific">Dasya naccarioides</name>
    <dbReference type="NCBI Taxonomy" id="2007180"/>
    <lineage>
        <taxon>Eukaryota</taxon>
        <taxon>Rhodophyta</taxon>
        <taxon>Florideophyceae</taxon>
        <taxon>Rhodymeniophycidae</taxon>
        <taxon>Ceramiales</taxon>
        <taxon>Dasyaceae</taxon>
        <taxon>Dasya</taxon>
    </lineage>
</organism>
<dbReference type="SUPFAM" id="SSF54991">
    <property type="entry name" value="Anticodon-binding domain of PheRS"/>
    <property type="match status" value="1"/>
</dbReference>
<evidence type="ECO:0000256" key="7">
    <source>
        <dbReference type="ARBA" id="ARBA00022842"/>
    </source>
</evidence>
<dbReference type="Gene3D" id="3.50.40.10">
    <property type="entry name" value="Phenylalanyl-trna Synthetase, Chain B, domain 3"/>
    <property type="match status" value="1"/>
</dbReference>
<evidence type="ECO:0000256" key="6">
    <source>
        <dbReference type="ARBA" id="ARBA00022840"/>
    </source>
</evidence>
<dbReference type="InterPro" id="IPR036690">
    <property type="entry name" value="Fdx_antiC-bd_sf"/>
</dbReference>
<dbReference type="PANTHER" id="PTHR10947:SF0">
    <property type="entry name" value="PHENYLALANINE--TRNA LIGASE BETA SUBUNIT"/>
    <property type="match status" value="1"/>
</dbReference>
<dbReference type="Pfam" id="PF17759">
    <property type="entry name" value="tRNA_synthFbeta"/>
    <property type="match status" value="1"/>
</dbReference>
<dbReference type="SUPFAM" id="SSF55681">
    <property type="entry name" value="Class II aaRS and biotin synthetases"/>
    <property type="match status" value="1"/>
</dbReference>
<keyword evidence="8" id="KW-0648">Protein biosynthesis</keyword>
<name>A0A1Z1MHP7_9FLOR</name>
<dbReference type="InterPro" id="IPR041616">
    <property type="entry name" value="PheRS_beta_core"/>
</dbReference>
<keyword evidence="4" id="KW-0479">Metal-binding</keyword>
<dbReference type="InterPro" id="IPR005147">
    <property type="entry name" value="tRNA_synthase_B5-dom"/>
</dbReference>
<evidence type="ECO:0000256" key="8">
    <source>
        <dbReference type="ARBA" id="ARBA00022917"/>
    </source>
</evidence>
<dbReference type="SMART" id="SM00874">
    <property type="entry name" value="B5"/>
    <property type="match status" value="1"/>
</dbReference>